<dbReference type="EMBL" id="FORH01000002">
    <property type="protein sequence ID" value="SFJ15230.1"/>
    <property type="molecule type" value="Genomic_DNA"/>
</dbReference>
<dbReference type="OrthoDB" id="8126713at2"/>
<name>A0A1I3P1Q8_9RHOB</name>
<gene>
    <name evidence="2" type="ORF">SAMN04487991_1532</name>
</gene>
<feature type="region of interest" description="Disordered" evidence="1">
    <location>
        <begin position="1"/>
        <end position="20"/>
    </location>
</feature>
<keyword evidence="3" id="KW-1185">Reference proteome</keyword>
<feature type="compositionally biased region" description="Polar residues" evidence="1">
    <location>
        <begin position="346"/>
        <end position="358"/>
    </location>
</feature>
<organism evidence="2 3">
    <name type="scientific">Celeribacter neptunius</name>
    <dbReference type="NCBI Taxonomy" id="588602"/>
    <lineage>
        <taxon>Bacteria</taxon>
        <taxon>Pseudomonadati</taxon>
        <taxon>Pseudomonadota</taxon>
        <taxon>Alphaproteobacteria</taxon>
        <taxon>Rhodobacterales</taxon>
        <taxon>Roseobacteraceae</taxon>
        <taxon>Celeribacter</taxon>
    </lineage>
</organism>
<dbReference type="AlphaFoldDB" id="A0A1I3P1Q8"/>
<evidence type="ECO:0000256" key="1">
    <source>
        <dbReference type="SAM" id="MobiDB-lite"/>
    </source>
</evidence>
<dbReference type="Proteomes" id="UP000199630">
    <property type="component" value="Unassembled WGS sequence"/>
</dbReference>
<feature type="compositionally biased region" description="Polar residues" evidence="1">
    <location>
        <begin position="1"/>
        <end position="17"/>
    </location>
</feature>
<feature type="region of interest" description="Disordered" evidence="1">
    <location>
        <begin position="346"/>
        <end position="365"/>
    </location>
</feature>
<reference evidence="3" key="1">
    <citation type="submission" date="2016-10" db="EMBL/GenBank/DDBJ databases">
        <authorList>
            <person name="Varghese N."/>
            <person name="Submissions S."/>
        </authorList>
    </citation>
    <scope>NUCLEOTIDE SEQUENCE [LARGE SCALE GENOMIC DNA]</scope>
    <source>
        <strain evidence="3">DSM 26471</strain>
    </source>
</reference>
<evidence type="ECO:0000313" key="3">
    <source>
        <dbReference type="Proteomes" id="UP000199630"/>
    </source>
</evidence>
<accession>A0A1I3P1Q8</accession>
<dbReference type="RefSeq" id="WP_143093065.1">
    <property type="nucleotide sequence ID" value="NZ_FORH01000002.1"/>
</dbReference>
<evidence type="ECO:0000313" key="2">
    <source>
        <dbReference type="EMBL" id="SFJ15230.1"/>
    </source>
</evidence>
<sequence>MNDEQISTTPSNLSASASGYEREEDARRIGSNVLGLIQLFGKYINLQTLDGITLAYNYGTALAELDRGVELGTKLEASQDWAIGVAMTAPVIRNEQVKSHIVVNAAIMEGLDEDPDHLHCQEAVHLLAHECAHVEINAVFDRQFPDRVLRHKHETWYEHLRWEVISCSWDEYAACRISASFGQDPSENYLSVFKNILSEVSENVRQAIMKYRQDSDLNSLVVEAQRNIGNLAKFASYVLGTADGFERSFEKDMPELSAALDDHWFRPFFFRLRDALRELWARYGEWQSLDEFGSIADIWLEMMTDRGLEITPQNDGTMYVNVPFRPETDPLQTVLWGLQQQLKGLNTSNSKVDTNETNSNDKEPE</sequence>
<protein>
    <submittedName>
        <fullName evidence="2">Uncharacterized protein</fullName>
    </submittedName>
</protein>
<proteinExistence type="predicted"/>